<dbReference type="Pfam" id="PF13520">
    <property type="entry name" value="AA_permease_2"/>
    <property type="match status" value="1"/>
</dbReference>
<evidence type="ECO:0000313" key="6">
    <source>
        <dbReference type="EMBL" id="KPI40056.1"/>
    </source>
</evidence>
<organism evidence="6 7">
    <name type="scientific">Cyphellophora attinorum</name>
    <dbReference type="NCBI Taxonomy" id="1664694"/>
    <lineage>
        <taxon>Eukaryota</taxon>
        <taxon>Fungi</taxon>
        <taxon>Dikarya</taxon>
        <taxon>Ascomycota</taxon>
        <taxon>Pezizomycotina</taxon>
        <taxon>Eurotiomycetes</taxon>
        <taxon>Chaetothyriomycetidae</taxon>
        <taxon>Chaetothyriales</taxon>
        <taxon>Cyphellophoraceae</taxon>
        <taxon>Cyphellophora</taxon>
    </lineage>
</organism>
<dbReference type="OrthoDB" id="4476201at2759"/>
<dbReference type="GO" id="GO:0016020">
    <property type="term" value="C:membrane"/>
    <property type="evidence" value="ECO:0007669"/>
    <property type="project" value="UniProtKB-SubCell"/>
</dbReference>
<accession>A0A0N1HQ77</accession>
<gene>
    <name evidence="6" type="ORF">AB675_11259</name>
</gene>
<dbReference type="GO" id="GO:0022857">
    <property type="term" value="F:transmembrane transporter activity"/>
    <property type="evidence" value="ECO:0007669"/>
    <property type="project" value="InterPro"/>
</dbReference>
<keyword evidence="2" id="KW-0813">Transport</keyword>
<evidence type="ECO:0000313" key="7">
    <source>
        <dbReference type="Proteomes" id="UP000038010"/>
    </source>
</evidence>
<dbReference type="EMBL" id="LFJN01000013">
    <property type="protein sequence ID" value="KPI40056.1"/>
    <property type="molecule type" value="Genomic_DNA"/>
</dbReference>
<dbReference type="VEuPathDB" id="FungiDB:AB675_11259"/>
<dbReference type="Proteomes" id="UP000038010">
    <property type="component" value="Unassembled WGS sequence"/>
</dbReference>
<evidence type="ECO:0000256" key="3">
    <source>
        <dbReference type="ARBA" id="ARBA00022692"/>
    </source>
</evidence>
<dbReference type="AlphaFoldDB" id="A0A0N1HQ77"/>
<keyword evidence="5" id="KW-0472">Membrane</keyword>
<sequence length="548" mass="59664">MASQRNASVVSAGGTHHQVHEERMQVTSVFTKRGEHAVLDHEADADEEVLVALGYKQEFKRDLTWIESFSVSFSVLGLLPSIASTLGYNLAFSGQAGSVWGWIVAGVLIQSVVFGMAELCSSMPTAGGLYYAAAVLAPEGWGPFASWCVGWSNFLGFSTGPCSVNYALASMIIAAAEVANENYVGKVWHVYLTFLLILIIQGLLTMQSTKFLGRMNVVGTVANMVVLIIFIIWLPAASIQRPKFNDNQTVWVNLQNGTEWPMGWSFIMGFLSVIWTMSGYDTPFHLSEESVPRFSIILVIAYTVKDVAEVVAGPYGQPMASLCVQVLGKNSGLAMFALNIIAQFFVGQGCTIASSRVIFAYSRDGAIPGSRWWSRVNQKTKTPVNCIWFVLTIAALLGLLAFASPVAIGAVFSIGAIGQYIAFVTPIGLKLFFARDKFRPGPWNLGKFSKPVGAVAVSFLLLIIPALVFPAVKGADLTDLTMNYTCLIYGGPMMFAIIYYAVSARHWFKGPRVNIEHVIHGDEHVLHGDVLEGSESHSDRAEVSEKKI</sequence>
<evidence type="ECO:0000256" key="5">
    <source>
        <dbReference type="ARBA" id="ARBA00023136"/>
    </source>
</evidence>
<reference evidence="6 7" key="1">
    <citation type="submission" date="2015-06" db="EMBL/GenBank/DDBJ databases">
        <title>Draft genome of the ant-associated black yeast Phialophora attae CBS 131958.</title>
        <authorList>
            <person name="Moreno L.F."/>
            <person name="Stielow B.J."/>
            <person name="de Hoog S."/>
            <person name="Vicente V.A."/>
            <person name="Weiss V.A."/>
            <person name="de Vries M."/>
            <person name="Cruz L.M."/>
            <person name="Souza E.M."/>
        </authorList>
    </citation>
    <scope>NUCLEOTIDE SEQUENCE [LARGE SCALE GENOMIC DNA]</scope>
    <source>
        <strain evidence="6 7">CBS 131958</strain>
    </source>
</reference>
<evidence type="ECO:0000256" key="4">
    <source>
        <dbReference type="ARBA" id="ARBA00022989"/>
    </source>
</evidence>
<evidence type="ECO:0000256" key="1">
    <source>
        <dbReference type="ARBA" id="ARBA00004141"/>
    </source>
</evidence>
<dbReference type="PIRSF" id="PIRSF006060">
    <property type="entry name" value="AA_transporter"/>
    <property type="match status" value="1"/>
</dbReference>
<dbReference type="Gene3D" id="1.20.1740.10">
    <property type="entry name" value="Amino acid/polyamine transporter I"/>
    <property type="match status" value="1"/>
</dbReference>
<name>A0A0N1HQ77_9EURO</name>
<keyword evidence="4" id="KW-1133">Transmembrane helix</keyword>
<dbReference type="GeneID" id="28731968"/>
<protein>
    <submittedName>
        <fullName evidence="6">Putative amino-acid permease</fullName>
    </submittedName>
</protein>
<evidence type="ECO:0000256" key="2">
    <source>
        <dbReference type="ARBA" id="ARBA00022448"/>
    </source>
</evidence>
<keyword evidence="7" id="KW-1185">Reference proteome</keyword>
<comment type="subcellular location">
    <subcellularLocation>
        <location evidence="1">Membrane</location>
        <topology evidence="1">Multi-pass membrane protein</topology>
    </subcellularLocation>
</comment>
<keyword evidence="3" id="KW-0812">Transmembrane</keyword>
<dbReference type="PANTHER" id="PTHR45649:SF29">
    <property type="entry name" value="AMINO ACID TRANSPORTER (EUROFUNG)"/>
    <property type="match status" value="1"/>
</dbReference>
<dbReference type="PANTHER" id="PTHR45649">
    <property type="entry name" value="AMINO-ACID PERMEASE BAT1"/>
    <property type="match status" value="1"/>
</dbReference>
<dbReference type="RefSeq" id="XP_018000019.1">
    <property type="nucleotide sequence ID" value="XM_018140088.1"/>
</dbReference>
<comment type="caution">
    <text evidence="6">The sequence shown here is derived from an EMBL/GenBank/DDBJ whole genome shotgun (WGS) entry which is preliminary data.</text>
</comment>
<proteinExistence type="predicted"/>
<dbReference type="InterPro" id="IPR002293">
    <property type="entry name" value="AA/rel_permease1"/>
</dbReference>